<feature type="transmembrane region" description="Helical" evidence="5">
    <location>
        <begin position="228"/>
        <end position="246"/>
    </location>
</feature>
<evidence type="ECO:0000259" key="6">
    <source>
        <dbReference type="Pfam" id="PF04932"/>
    </source>
</evidence>
<feature type="transmembrane region" description="Helical" evidence="5">
    <location>
        <begin position="155"/>
        <end position="174"/>
    </location>
</feature>
<keyword evidence="3 5" id="KW-1133">Transmembrane helix</keyword>
<feature type="transmembrane region" description="Helical" evidence="5">
    <location>
        <begin position="368"/>
        <end position="385"/>
    </location>
</feature>
<accession>A0A9D1HNB7</accession>
<keyword evidence="2 5" id="KW-0812">Transmembrane</keyword>
<feature type="transmembrane region" description="Helical" evidence="5">
    <location>
        <begin position="20"/>
        <end position="43"/>
    </location>
</feature>
<feature type="domain" description="O-antigen ligase-related" evidence="6">
    <location>
        <begin position="193"/>
        <end position="322"/>
    </location>
</feature>
<reference evidence="7" key="1">
    <citation type="submission" date="2020-10" db="EMBL/GenBank/DDBJ databases">
        <authorList>
            <person name="Gilroy R."/>
        </authorList>
    </citation>
    <scope>NUCLEOTIDE SEQUENCE</scope>
    <source>
        <strain evidence="7">CHK195-11698</strain>
    </source>
</reference>
<organism evidence="7 8">
    <name type="scientific">Candidatus Fimiplasma intestinipullorum</name>
    <dbReference type="NCBI Taxonomy" id="2840825"/>
    <lineage>
        <taxon>Bacteria</taxon>
        <taxon>Bacillati</taxon>
        <taxon>Bacillota</taxon>
        <taxon>Clostridia</taxon>
        <taxon>Eubacteriales</taxon>
        <taxon>Candidatus Fimiplasma</taxon>
    </lineage>
</organism>
<dbReference type="EMBL" id="DVMJ01000051">
    <property type="protein sequence ID" value="HIU13563.1"/>
    <property type="molecule type" value="Genomic_DNA"/>
</dbReference>
<dbReference type="AlphaFoldDB" id="A0A9D1HNB7"/>
<feature type="transmembrane region" description="Helical" evidence="5">
    <location>
        <begin position="55"/>
        <end position="73"/>
    </location>
</feature>
<dbReference type="GO" id="GO:0016020">
    <property type="term" value="C:membrane"/>
    <property type="evidence" value="ECO:0007669"/>
    <property type="project" value="UniProtKB-SubCell"/>
</dbReference>
<evidence type="ECO:0000256" key="5">
    <source>
        <dbReference type="SAM" id="Phobius"/>
    </source>
</evidence>
<keyword evidence="4 5" id="KW-0472">Membrane</keyword>
<dbReference type="PANTHER" id="PTHR37422">
    <property type="entry name" value="TEICHURONIC ACID BIOSYNTHESIS PROTEIN TUAE"/>
    <property type="match status" value="1"/>
</dbReference>
<comment type="subcellular location">
    <subcellularLocation>
        <location evidence="1">Membrane</location>
        <topology evidence="1">Multi-pass membrane protein</topology>
    </subcellularLocation>
</comment>
<evidence type="ECO:0000256" key="3">
    <source>
        <dbReference type="ARBA" id="ARBA00022989"/>
    </source>
</evidence>
<evidence type="ECO:0000313" key="7">
    <source>
        <dbReference type="EMBL" id="HIU13563.1"/>
    </source>
</evidence>
<feature type="transmembrane region" description="Helical" evidence="5">
    <location>
        <begin position="104"/>
        <end position="126"/>
    </location>
</feature>
<feature type="transmembrane region" description="Helical" evidence="5">
    <location>
        <begin position="311"/>
        <end position="330"/>
    </location>
</feature>
<evidence type="ECO:0000256" key="2">
    <source>
        <dbReference type="ARBA" id="ARBA00022692"/>
    </source>
</evidence>
<evidence type="ECO:0000313" key="8">
    <source>
        <dbReference type="Proteomes" id="UP000824175"/>
    </source>
</evidence>
<dbReference type="InterPro" id="IPR007016">
    <property type="entry name" value="O-antigen_ligase-rel_domated"/>
</dbReference>
<feature type="transmembrane region" description="Helical" evidence="5">
    <location>
        <begin position="79"/>
        <end position="97"/>
    </location>
</feature>
<protein>
    <submittedName>
        <fullName evidence="7">O-antigen ligase family protein</fullName>
    </submittedName>
</protein>
<comment type="caution">
    <text evidence="7">The sequence shown here is derived from an EMBL/GenBank/DDBJ whole genome shotgun (WGS) entry which is preliminary data.</text>
</comment>
<dbReference type="InterPro" id="IPR051533">
    <property type="entry name" value="WaaL-like"/>
</dbReference>
<evidence type="ECO:0000256" key="4">
    <source>
        <dbReference type="ARBA" id="ARBA00023136"/>
    </source>
</evidence>
<reference evidence="7" key="2">
    <citation type="journal article" date="2021" name="PeerJ">
        <title>Extensive microbial diversity within the chicken gut microbiome revealed by metagenomics and culture.</title>
        <authorList>
            <person name="Gilroy R."/>
            <person name="Ravi A."/>
            <person name="Getino M."/>
            <person name="Pursley I."/>
            <person name="Horton D.L."/>
            <person name="Alikhan N.F."/>
            <person name="Baker D."/>
            <person name="Gharbi K."/>
            <person name="Hall N."/>
            <person name="Watson M."/>
            <person name="Adriaenssens E.M."/>
            <person name="Foster-Nyarko E."/>
            <person name="Jarju S."/>
            <person name="Secka A."/>
            <person name="Antonio M."/>
            <person name="Oren A."/>
            <person name="Chaudhuri R.R."/>
            <person name="La Ragione R."/>
            <person name="Hildebrand F."/>
            <person name="Pallen M.J."/>
        </authorList>
    </citation>
    <scope>NUCLEOTIDE SEQUENCE</scope>
    <source>
        <strain evidence="7">CHK195-11698</strain>
    </source>
</reference>
<sequence>MSLVKKWYQLTLGEKAIICIIFSLFLPFYFSLLAMALLIIVLACKKQLMPCFREIKGAWGIIPFVFLNALVSLYYHNGLGFGCSIAIFLVFSVILYYQRHVSNSLFELIMEIMIFMSIFCALYGLIEYHGVLKGMGIEKFEIMIFDLPKDRLNSVFFNANYYAMMIEFFCLMAYYKLLKHPVWQRCLYYLFVIGLNLFVLYLTACRTAWPSLCAGIFVLTLLSRNKKLIAAVFVIGVIFAIVFLSIPDLFPRADNIADYYESRQLIWKISMENIAKHPLFGEGPLTYNMIWSWYPGGFETQHAHSLYIDPFLSHGLVGVVLIAPYFIARAKDLMGMIKSRDHFLLVGLVLGTITTTLCHGFLDYTVFFVQTGFTFLLIIGSMSAFKQSKNEPVGSSFQEGEE</sequence>
<proteinExistence type="predicted"/>
<feature type="transmembrane region" description="Helical" evidence="5">
    <location>
        <begin position="342"/>
        <end position="362"/>
    </location>
</feature>
<dbReference type="PANTHER" id="PTHR37422:SF20">
    <property type="entry name" value="O-ANTIGEN POLYMERASE"/>
    <property type="match status" value="1"/>
</dbReference>
<evidence type="ECO:0000256" key="1">
    <source>
        <dbReference type="ARBA" id="ARBA00004141"/>
    </source>
</evidence>
<gene>
    <name evidence="7" type="ORF">IAD15_05785</name>
</gene>
<dbReference type="Proteomes" id="UP000824175">
    <property type="component" value="Unassembled WGS sequence"/>
</dbReference>
<dbReference type="GO" id="GO:0016874">
    <property type="term" value="F:ligase activity"/>
    <property type="evidence" value="ECO:0007669"/>
    <property type="project" value="UniProtKB-KW"/>
</dbReference>
<keyword evidence="7" id="KW-0436">Ligase</keyword>
<feature type="transmembrane region" description="Helical" evidence="5">
    <location>
        <begin position="186"/>
        <end position="202"/>
    </location>
</feature>
<dbReference type="Pfam" id="PF04932">
    <property type="entry name" value="Wzy_C"/>
    <property type="match status" value="1"/>
</dbReference>
<feature type="transmembrane region" description="Helical" evidence="5">
    <location>
        <begin position="208"/>
        <end position="223"/>
    </location>
</feature>
<name>A0A9D1HNB7_9FIRM</name>